<evidence type="ECO:0000313" key="4">
    <source>
        <dbReference type="Proteomes" id="UP001139336"/>
    </source>
</evidence>
<feature type="transmembrane region" description="Helical" evidence="2">
    <location>
        <begin position="396"/>
        <end position="416"/>
    </location>
</feature>
<proteinExistence type="predicted"/>
<name>A0A9X1U0U5_9CORY</name>
<dbReference type="AlphaFoldDB" id="A0A9X1U0U5"/>
<feature type="compositionally biased region" description="Basic and acidic residues" evidence="1">
    <location>
        <begin position="248"/>
        <end position="270"/>
    </location>
</feature>
<comment type="caution">
    <text evidence="3">The sequence shown here is derived from an EMBL/GenBank/DDBJ whole genome shotgun (WGS) entry which is preliminary data.</text>
</comment>
<dbReference type="Proteomes" id="UP001139336">
    <property type="component" value="Unassembled WGS sequence"/>
</dbReference>
<feature type="region of interest" description="Disordered" evidence="1">
    <location>
        <begin position="346"/>
        <end position="391"/>
    </location>
</feature>
<reference evidence="3" key="1">
    <citation type="submission" date="2022-01" db="EMBL/GenBank/DDBJ databases">
        <title>Corynebacterium sp. nov isolated from isolated from the feces of the greater white-fronted geese (Anser albifrons) at Poyang Lake, PR China.</title>
        <authorList>
            <person name="Liu Q."/>
        </authorList>
    </citation>
    <scope>NUCLEOTIDE SEQUENCE</scope>
    <source>
        <strain evidence="3">JCM 32435</strain>
    </source>
</reference>
<dbReference type="RefSeq" id="WP_236118690.1">
    <property type="nucleotide sequence ID" value="NZ_JAKGSI010000003.1"/>
</dbReference>
<keyword evidence="2" id="KW-0812">Transmembrane</keyword>
<accession>A0A9X1U0U5</accession>
<keyword evidence="2" id="KW-1133">Transmembrane helix</keyword>
<evidence type="ECO:0000256" key="1">
    <source>
        <dbReference type="SAM" id="MobiDB-lite"/>
    </source>
</evidence>
<protein>
    <submittedName>
        <fullName evidence="3">Uncharacterized protein</fullName>
    </submittedName>
</protein>
<evidence type="ECO:0000256" key="2">
    <source>
        <dbReference type="SAM" id="Phobius"/>
    </source>
</evidence>
<organism evidence="3 4">
    <name type="scientific">Corynebacterium uropygiale</name>
    <dbReference type="NCBI Taxonomy" id="1775911"/>
    <lineage>
        <taxon>Bacteria</taxon>
        <taxon>Bacillati</taxon>
        <taxon>Actinomycetota</taxon>
        <taxon>Actinomycetes</taxon>
        <taxon>Mycobacteriales</taxon>
        <taxon>Corynebacteriaceae</taxon>
        <taxon>Corynebacterium</taxon>
    </lineage>
</organism>
<feature type="region of interest" description="Disordered" evidence="1">
    <location>
        <begin position="248"/>
        <end position="298"/>
    </location>
</feature>
<keyword evidence="2" id="KW-0472">Membrane</keyword>
<sequence>MPISPYPVPARAAGTTHAAQLDDAHQAILFSHLQKNVVPQQGLTIPVTLLADFRSGGFKVKWDYGIIGSLPADFRARFPHLNALLAAGRNPETQAELHLVDGTLHTLVLLADDELLLPANEGPAEPWGLLREGRGQPYPVELSDPSACSAYAGRQVLCVLDLGDTRTELRVSLDGRAIGTATSAPEELVQLVYHYQALGLIAVARGYVEGSGDGLHLEVLDPEEITEDDLEPPLSPIEHVELVGLEEEKARSARARSDAADSDSAGHLDDEGGATHPDEEGNWSLRMPSNKFAAPTPEQIRAHREKIRVHSPASLAEGPDDPGATSVFAALPDEDPVVGVAGPELAEPASAKDLPTPPLPRAEHAEKRPAPAPAPQASVPAPAQDEPRSSTPDSRAWIWALLALIAVLIISALIVFTM</sequence>
<gene>
    <name evidence="3" type="ORF">L1O03_06735</name>
</gene>
<keyword evidence="4" id="KW-1185">Reference proteome</keyword>
<dbReference type="EMBL" id="JAKGSI010000003">
    <property type="protein sequence ID" value="MCF4006873.1"/>
    <property type="molecule type" value="Genomic_DNA"/>
</dbReference>
<evidence type="ECO:0000313" key="3">
    <source>
        <dbReference type="EMBL" id="MCF4006873.1"/>
    </source>
</evidence>